<dbReference type="EC" id="3.1.3.67" evidence="3"/>
<dbReference type="InterPro" id="IPR035892">
    <property type="entry name" value="C2_domain_sf"/>
</dbReference>
<keyword evidence="8" id="KW-0904">Protein phosphatase</keyword>
<evidence type="ECO:0000256" key="13">
    <source>
        <dbReference type="ARBA" id="ARBA00043734"/>
    </source>
</evidence>
<dbReference type="GO" id="GO:0004722">
    <property type="term" value="F:protein serine/threonine phosphatase activity"/>
    <property type="evidence" value="ECO:0007669"/>
    <property type="project" value="UniProtKB-EC"/>
</dbReference>
<evidence type="ECO:0000256" key="3">
    <source>
        <dbReference type="ARBA" id="ARBA00013015"/>
    </source>
</evidence>
<dbReference type="PANTHER" id="PTHR12305:SF81">
    <property type="entry name" value="PHOSPHATIDYLINOSITOL 3,4,5-TRISPHOSPHATE 3-PHOSPHATASE AND DUAL-SPECIFICITY PROTEIN PHOSPHATASE PTEN"/>
    <property type="match status" value="1"/>
</dbReference>
<name>F6R4Z1_CIOIN</name>
<evidence type="ECO:0000256" key="4">
    <source>
        <dbReference type="ARBA" id="ARBA00013064"/>
    </source>
</evidence>
<dbReference type="PROSITE" id="PS51182">
    <property type="entry name" value="C2_TENSIN"/>
    <property type="match status" value="1"/>
</dbReference>
<feature type="domain" description="Tyrosine specific protein phosphatases" evidence="21">
    <location>
        <begin position="102"/>
        <end position="173"/>
    </location>
</feature>
<dbReference type="InterPro" id="IPR057023">
    <property type="entry name" value="PTP-SAK"/>
</dbReference>
<comment type="subcellular location">
    <subcellularLocation>
        <location evidence="1">Cytoplasm</location>
    </subcellularLocation>
</comment>
<dbReference type="InterPro" id="IPR014020">
    <property type="entry name" value="Tensin_C2-dom"/>
</dbReference>
<dbReference type="Pfam" id="PF22784">
    <property type="entry name" value="PTP-SAK"/>
    <property type="match status" value="1"/>
</dbReference>
<evidence type="ECO:0000256" key="15">
    <source>
        <dbReference type="ARBA" id="ARBA00043762"/>
    </source>
</evidence>
<feature type="domain" description="C2 tensin-type" evidence="23">
    <location>
        <begin position="190"/>
        <end position="330"/>
    </location>
</feature>
<evidence type="ECO:0000256" key="11">
    <source>
        <dbReference type="ARBA" id="ARBA00034268"/>
    </source>
</evidence>
<evidence type="ECO:0000256" key="20">
    <source>
        <dbReference type="SAM" id="MobiDB-lite"/>
    </source>
</evidence>
<accession>F6R4Z1</accession>
<evidence type="ECO:0000256" key="5">
    <source>
        <dbReference type="ARBA" id="ARBA00013081"/>
    </source>
</evidence>
<keyword evidence="9" id="KW-0443">Lipid metabolism</keyword>
<evidence type="ECO:0000256" key="12">
    <source>
        <dbReference type="ARBA" id="ARBA00034338"/>
    </source>
</evidence>
<keyword evidence="6" id="KW-0963">Cytoplasm</keyword>
<dbReference type="Proteomes" id="UP000008144">
    <property type="component" value="Unassembled WGS sequence"/>
</dbReference>
<evidence type="ECO:0000256" key="14">
    <source>
        <dbReference type="ARBA" id="ARBA00043760"/>
    </source>
</evidence>
<evidence type="ECO:0000259" key="21">
    <source>
        <dbReference type="PROSITE" id="PS50056"/>
    </source>
</evidence>
<comment type="catalytic activity">
    <reaction evidence="11">
        <text>1,2-dioctanoyl-sn-glycero-3-phospho-(1D-myo-inositol-3,4,5-trisphosphate) + H2O = 1,2-dioctanoyl-sn-glycero-3-phospho-(1D-myo-inositol-4,5-bisphosphate) + phosphate</text>
        <dbReference type="Rhea" id="RHEA:43552"/>
        <dbReference type="ChEBI" id="CHEBI:15377"/>
        <dbReference type="ChEBI" id="CHEBI:43474"/>
        <dbReference type="ChEBI" id="CHEBI:83416"/>
        <dbReference type="ChEBI" id="CHEBI:83419"/>
    </reaction>
    <physiologicalReaction direction="left-to-right" evidence="11">
        <dbReference type="Rhea" id="RHEA:43553"/>
    </physiologicalReaction>
</comment>
<dbReference type="EC" id="3.1.3.48" evidence="4"/>
<feature type="region of interest" description="Disordered" evidence="20">
    <location>
        <begin position="349"/>
        <end position="403"/>
    </location>
</feature>
<dbReference type="CDD" id="cd14509">
    <property type="entry name" value="PTP_PTEN"/>
    <property type="match status" value="1"/>
</dbReference>
<comment type="catalytic activity">
    <reaction evidence="10">
        <text>1,2-dihexadecanoyl-sn-glycero-3-phospho-(1D-myo-inositol-3,4,5-trisphosphate) + H2O = 1,2-dihexadecanoyl-sn-glycero-3-phospho-(1D-myo-inositol-4,5-bisphosphate) + phosphate</text>
        <dbReference type="Rhea" id="RHEA:43560"/>
        <dbReference type="ChEBI" id="CHEBI:15377"/>
        <dbReference type="ChEBI" id="CHEBI:43474"/>
        <dbReference type="ChEBI" id="CHEBI:83420"/>
        <dbReference type="ChEBI" id="CHEBI:83423"/>
    </reaction>
    <physiologicalReaction direction="left-to-right" evidence="10">
        <dbReference type="Rhea" id="RHEA:43561"/>
    </physiologicalReaction>
</comment>
<evidence type="ECO:0000256" key="16">
    <source>
        <dbReference type="ARBA" id="ARBA00044309"/>
    </source>
</evidence>
<dbReference type="InterPro" id="IPR000387">
    <property type="entry name" value="Tyr_Pase_dom"/>
</dbReference>
<dbReference type="STRING" id="7719.ENSCINP00000004848"/>
<dbReference type="OMA" id="HYRIINL"/>
<dbReference type="SUPFAM" id="SSF52799">
    <property type="entry name" value="(Phosphotyrosine protein) phosphatases II"/>
    <property type="match status" value="1"/>
</dbReference>
<comment type="catalytic activity">
    <reaction evidence="19">
        <text>O-phospho-L-tyrosyl-[protein] + H2O = L-tyrosyl-[protein] + phosphate</text>
        <dbReference type="Rhea" id="RHEA:10684"/>
        <dbReference type="Rhea" id="RHEA-COMP:10136"/>
        <dbReference type="Rhea" id="RHEA-COMP:20101"/>
        <dbReference type="ChEBI" id="CHEBI:15377"/>
        <dbReference type="ChEBI" id="CHEBI:43474"/>
        <dbReference type="ChEBI" id="CHEBI:46858"/>
        <dbReference type="ChEBI" id="CHEBI:61978"/>
        <dbReference type="EC" id="3.1.3.48"/>
    </reaction>
    <physiologicalReaction direction="left-to-right" evidence="19">
        <dbReference type="Rhea" id="RHEA:10685"/>
    </physiologicalReaction>
</comment>
<reference evidence="24" key="2">
    <citation type="submission" date="2025-08" db="UniProtKB">
        <authorList>
            <consortium name="Ensembl"/>
        </authorList>
    </citation>
    <scope>IDENTIFICATION</scope>
</reference>
<comment type="catalytic activity">
    <reaction evidence="15">
        <text>1D-myo-inositol 1,3,4,5,6-pentakisphosphate + H2O = 1D-myo-inositol 1,4,5,6-tetrakisphosphate + phosphate</text>
        <dbReference type="Rhea" id="RHEA:77143"/>
        <dbReference type="ChEBI" id="CHEBI:15377"/>
        <dbReference type="ChEBI" id="CHEBI:43474"/>
        <dbReference type="ChEBI" id="CHEBI:57627"/>
        <dbReference type="ChEBI" id="CHEBI:57733"/>
    </reaction>
    <physiologicalReaction direction="left-to-right" evidence="15">
        <dbReference type="Rhea" id="RHEA:77144"/>
    </physiologicalReaction>
</comment>
<dbReference type="PROSITE" id="PS51181">
    <property type="entry name" value="PPASE_TENSIN"/>
    <property type="match status" value="1"/>
</dbReference>
<protein>
    <recommendedName>
        <fullName evidence="12">Phosphatidylinositol 3,4,5-trisphosphate 3-phosphatase and dual-specificity protein phosphatase PTEN</fullName>
        <ecNumber evidence="5">3.1.3.16</ecNumber>
        <ecNumber evidence="4">3.1.3.48</ecNumber>
        <ecNumber evidence="3">3.1.3.67</ecNumber>
    </recommendedName>
    <alternativeName>
        <fullName evidence="16">Inositol polyphosphate 3-phosphatase</fullName>
    </alternativeName>
</protein>
<comment type="catalytic activity">
    <reaction evidence="18">
        <text>O-phospho-L-threonyl-[protein] + H2O = L-threonyl-[protein] + phosphate</text>
        <dbReference type="Rhea" id="RHEA:47004"/>
        <dbReference type="Rhea" id="RHEA-COMP:11060"/>
        <dbReference type="Rhea" id="RHEA-COMP:11605"/>
        <dbReference type="ChEBI" id="CHEBI:15377"/>
        <dbReference type="ChEBI" id="CHEBI:30013"/>
        <dbReference type="ChEBI" id="CHEBI:43474"/>
        <dbReference type="ChEBI" id="CHEBI:61977"/>
        <dbReference type="EC" id="3.1.3.16"/>
    </reaction>
    <physiologicalReaction direction="left-to-right" evidence="18">
        <dbReference type="Rhea" id="RHEA:47005"/>
    </physiologicalReaction>
</comment>
<evidence type="ECO:0000256" key="18">
    <source>
        <dbReference type="ARBA" id="ARBA00048832"/>
    </source>
</evidence>
<comment type="catalytic activity">
    <reaction evidence="13">
        <text>1D-myo-inositol 1,3,4,5-tetrakisphosphate + H2O = 1D-myo-inositol 1,4,5-trisphosphate + phosphate</text>
        <dbReference type="Rhea" id="RHEA:77155"/>
        <dbReference type="ChEBI" id="CHEBI:15377"/>
        <dbReference type="ChEBI" id="CHEBI:43474"/>
        <dbReference type="ChEBI" id="CHEBI:57895"/>
        <dbReference type="ChEBI" id="CHEBI:203600"/>
    </reaction>
    <physiologicalReaction direction="left-to-right" evidence="13">
        <dbReference type="Rhea" id="RHEA:77156"/>
    </physiologicalReaction>
</comment>
<comment type="catalytic activity">
    <reaction evidence="14">
        <text>a 1,2-diacyl-sn-glycero-3-phospho-(1D-myo-inositol-3,4,5-trisphosphate) + H2O = a 1,2-diacyl-sn-glycero-3-phospho-(1D-myo-inositol-4,5-bisphosphate) + phosphate</text>
        <dbReference type="Rhea" id="RHEA:25017"/>
        <dbReference type="ChEBI" id="CHEBI:15377"/>
        <dbReference type="ChEBI" id="CHEBI:43474"/>
        <dbReference type="ChEBI" id="CHEBI:57836"/>
        <dbReference type="ChEBI" id="CHEBI:58456"/>
        <dbReference type="EC" id="3.1.3.67"/>
    </reaction>
    <physiologicalReaction direction="left-to-right" evidence="14">
        <dbReference type="Rhea" id="RHEA:25018"/>
    </physiologicalReaction>
</comment>
<dbReference type="PANTHER" id="PTHR12305">
    <property type="entry name" value="PHOSPHATASE WITH HOMOLOGY TO TENSIN"/>
    <property type="match status" value="1"/>
</dbReference>
<dbReference type="HOGENOM" id="CLU_020105_5_0_1"/>
<dbReference type="AlphaFoldDB" id="F6R4Z1"/>
<evidence type="ECO:0000256" key="2">
    <source>
        <dbReference type="ARBA" id="ARBA00007881"/>
    </source>
</evidence>
<evidence type="ECO:0000256" key="19">
    <source>
        <dbReference type="ARBA" id="ARBA00051341"/>
    </source>
</evidence>
<dbReference type="EC" id="3.1.3.16" evidence="5"/>
<dbReference type="Gene3D" id="2.60.40.1110">
    <property type="match status" value="1"/>
</dbReference>
<keyword evidence="25" id="KW-1185">Reference proteome</keyword>
<evidence type="ECO:0000256" key="10">
    <source>
        <dbReference type="ARBA" id="ARBA00034256"/>
    </source>
</evidence>
<dbReference type="SMART" id="SM01301">
    <property type="entry name" value="PTPlike_phytase"/>
    <property type="match status" value="1"/>
</dbReference>
<comment type="catalytic activity">
    <reaction evidence="17">
        <text>O-phospho-L-seryl-[protein] + H2O = L-seryl-[protein] + phosphate</text>
        <dbReference type="Rhea" id="RHEA:20629"/>
        <dbReference type="Rhea" id="RHEA-COMP:9863"/>
        <dbReference type="Rhea" id="RHEA-COMP:11604"/>
        <dbReference type="ChEBI" id="CHEBI:15377"/>
        <dbReference type="ChEBI" id="CHEBI:29999"/>
        <dbReference type="ChEBI" id="CHEBI:43474"/>
        <dbReference type="ChEBI" id="CHEBI:83421"/>
        <dbReference type="EC" id="3.1.3.16"/>
    </reaction>
    <physiologicalReaction direction="left-to-right" evidence="17">
        <dbReference type="Rhea" id="RHEA:20630"/>
    </physiologicalReaction>
</comment>
<dbReference type="Ensembl" id="ENSCINT00000004848.3">
    <property type="protein sequence ID" value="ENSCINP00000004848.3"/>
    <property type="gene ID" value="ENSCING00000002379.3"/>
</dbReference>
<dbReference type="GO" id="GO:0048870">
    <property type="term" value="P:cell motility"/>
    <property type="evidence" value="ECO:0000318"/>
    <property type="project" value="GO_Central"/>
</dbReference>
<evidence type="ECO:0000256" key="6">
    <source>
        <dbReference type="ARBA" id="ARBA00022490"/>
    </source>
</evidence>
<dbReference type="GO" id="GO:0051896">
    <property type="term" value="P:regulation of phosphatidylinositol 3-kinase/protein kinase B signal transduction"/>
    <property type="evidence" value="ECO:0000318"/>
    <property type="project" value="GO_Central"/>
</dbReference>
<dbReference type="GeneTree" id="ENSGT00940000154335"/>
<evidence type="ECO:0000259" key="22">
    <source>
        <dbReference type="PROSITE" id="PS51181"/>
    </source>
</evidence>
<dbReference type="GO" id="GO:0005886">
    <property type="term" value="C:plasma membrane"/>
    <property type="evidence" value="ECO:0000318"/>
    <property type="project" value="GO_Central"/>
</dbReference>
<evidence type="ECO:0000313" key="25">
    <source>
        <dbReference type="Proteomes" id="UP000008144"/>
    </source>
</evidence>
<dbReference type="SMART" id="SM01326">
    <property type="entry name" value="PTEN_C2"/>
    <property type="match status" value="1"/>
</dbReference>
<dbReference type="InterPro" id="IPR029021">
    <property type="entry name" value="Prot-tyrosine_phosphatase-like"/>
</dbReference>
<dbReference type="Gene3D" id="3.90.190.10">
    <property type="entry name" value="Protein tyrosine phosphatase superfamily"/>
    <property type="match status" value="1"/>
</dbReference>
<sequence length="403" mass="46195">KMSKIKRLVSKNKRRHIEDGYDLDLTYICPNILAMGFPAEKVEGFYRNNIDDVVRFLENKHGSNYKVYNLCSERTYDTKKFHGRVAAYPFDDHNPPRFELIKPFCEDLDQWLGMHKDNIAAIHCKAGKGRTGVMICCYLLHRRRFAKPSDALHFYGLARTNNMKGVTIPSQQRYVGYYWQLLQSSLTYKPKTLLLHSIQFETLPLQHNASLFFVVNQLKVKLYTSNPDLVIRGDDFLIFDMPQPLPLCGDIKIEVFNKPVMRKDKVFHFWFNTFFVQHGAGSNLSETTPSTEKDMIVLPFNKKELDRANKDEANKLFSANFRVILIFSQMDALPTASKSPLLQAISGQKSSALQPSDPYDQYSVGTPVNSSICSDTENEDGSLSDTDDEDDWDGIVDENVIRS</sequence>
<dbReference type="GO" id="GO:0050793">
    <property type="term" value="P:regulation of developmental process"/>
    <property type="evidence" value="ECO:0007669"/>
    <property type="project" value="UniProtKB-ARBA"/>
</dbReference>
<evidence type="ECO:0000259" key="23">
    <source>
        <dbReference type="PROSITE" id="PS51182"/>
    </source>
</evidence>
<feature type="compositionally biased region" description="Acidic residues" evidence="20">
    <location>
        <begin position="376"/>
        <end position="396"/>
    </location>
</feature>
<dbReference type="InterPro" id="IPR051281">
    <property type="entry name" value="Dual-spec_lipid-protein_phosph"/>
</dbReference>
<proteinExistence type="inferred from homology"/>
<dbReference type="FunCoup" id="F6R4Z1">
    <property type="interactions" value="282"/>
</dbReference>
<feature type="domain" description="Phosphatase tensin-type" evidence="22">
    <location>
        <begin position="14"/>
        <end position="185"/>
    </location>
</feature>
<reference evidence="24" key="3">
    <citation type="submission" date="2025-09" db="UniProtKB">
        <authorList>
            <consortium name="Ensembl"/>
        </authorList>
    </citation>
    <scope>IDENTIFICATION</scope>
</reference>
<dbReference type="PROSITE" id="PS00383">
    <property type="entry name" value="TYR_PHOSPHATASE_1"/>
    <property type="match status" value="1"/>
</dbReference>
<dbReference type="InParanoid" id="F6R4Z1"/>
<evidence type="ECO:0000256" key="7">
    <source>
        <dbReference type="ARBA" id="ARBA00022801"/>
    </source>
</evidence>
<dbReference type="GO" id="GO:0016314">
    <property type="term" value="F:phosphatidylinositol-3,4,5-trisphosphate 3-phosphatase activity"/>
    <property type="evidence" value="ECO:0000318"/>
    <property type="project" value="GO_Central"/>
</dbReference>
<dbReference type="Pfam" id="PF10409">
    <property type="entry name" value="PTEN_C2"/>
    <property type="match status" value="1"/>
</dbReference>
<dbReference type="GO" id="GO:0042995">
    <property type="term" value="C:cell projection"/>
    <property type="evidence" value="ECO:0000318"/>
    <property type="project" value="GO_Central"/>
</dbReference>
<dbReference type="PROSITE" id="PS50056">
    <property type="entry name" value="TYR_PHOSPHATASE_2"/>
    <property type="match status" value="1"/>
</dbReference>
<dbReference type="GO" id="GO:0005829">
    <property type="term" value="C:cytosol"/>
    <property type="evidence" value="ECO:0000318"/>
    <property type="project" value="GO_Central"/>
</dbReference>
<dbReference type="InterPro" id="IPR029023">
    <property type="entry name" value="Tensin_phosphatase"/>
</dbReference>
<feature type="compositionally biased region" description="Polar residues" evidence="20">
    <location>
        <begin position="363"/>
        <end position="375"/>
    </location>
</feature>
<comment type="similarity">
    <text evidence="2">Belongs to the PTEN phosphatase protein family.</text>
</comment>
<dbReference type="GO" id="GO:0005634">
    <property type="term" value="C:nucleus"/>
    <property type="evidence" value="ECO:0000318"/>
    <property type="project" value="GO_Central"/>
</dbReference>
<keyword evidence="7" id="KW-0378">Hydrolase</keyword>
<dbReference type="InterPro" id="IPR016130">
    <property type="entry name" value="Tyr_Pase_AS"/>
</dbReference>
<gene>
    <name evidence="24" type="primary">LOC100182434</name>
</gene>
<dbReference type="GO" id="GO:0004725">
    <property type="term" value="F:protein tyrosine phosphatase activity"/>
    <property type="evidence" value="ECO:0000318"/>
    <property type="project" value="GO_Central"/>
</dbReference>
<dbReference type="GO" id="GO:0046856">
    <property type="term" value="P:phosphatidylinositol dephosphorylation"/>
    <property type="evidence" value="ECO:0000318"/>
    <property type="project" value="GO_Central"/>
</dbReference>
<reference evidence="25" key="1">
    <citation type="journal article" date="2002" name="Science">
        <title>The draft genome of Ciona intestinalis: insights into chordate and vertebrate origins.</title>
        <authorList>
            <person name="Dehal P."/>
            <person name="Satou Y."/>
            <person name="Campbell R.K."/>
            <person name="Chapman J."/>
            <person name="Degnan B."/>
            <person name="De Tomaso A."/>
            <person name="Davidson B."/>
            <person name="Di Gregorio A."/>
            <person name="Gelpke M."/>
            <person name="Goodstein D.M."/>
            <person name="Harafuji N."/>
            <person name="Hastings K.E."/>
            <person name="Ho I."/>
            <person name="Hotta K."/>
            <person name="Huang W."/>
            <person name="Kawashima T."/>
            <person name="Lemaire P."/>
            <person name="Martinez D."/>
            <person name="Meinertzhagen I.A."/>
            <person name="Necula S."/>
            <person name="Nonaka M."/>
            <person name="Putnam N."/>
            <person name="Rash S."/>
            <person name="Saiga H."/>
            <person name="Satake M."/>
            <person name="Terry A."/>
            <person name="Yamada L."/>
            <person name="Wang H.G."/>
            <person name="Awazu S."/>
            <person name="Azumi K."/>
            <person name="Boore J."/>
            <person name="Branno M."/>
            <person name="Chin-Bow S."/>
            <person name="DeSantis R."/>
            <person name="Doyle S."/>
            <person name="Francino P."/>
            <person name="Keys D.N."/>
            <person name="Haga S."/>
            <person name="Hayashi H."/>
            <person name="Hino K."/>
            <person name="Imai K.S."/>
            <person name="Inaba K."/>
            <person name="Kano S."/>
            <person name="Kobayashi K."/>
            <person name="Kobayashi M."/>
            <person name="Lee B.I."/>
            <person name="Makabe K.W."/>
            <person name="Manohar C."/>
            <person name="Matassi G."/>
            <person name="Medina M."/>
            <person name="Mochizuki Y."/>
            <person name="Mount S."/>
            <person name="Morishita T."/>
            <person name="Miura S."/>
            <person name="Nakayama A."/>
            <person name="Nishizaka S."/>
            <person name="Nomoto H."/>
            <person name="Ohta F."/>
            <person name="Oishi K."/>
            <person name="Rigoutsos I."/>
            <person name="Sano M."/>
            <person name="Sasaki A."/>
            <person name="Sasakura Y."/>
            <person name="Shoguchi E."/>
            <person name="Shin-i T."/>
            <person name="Spagnuolo A."/>
            <person name="Stainier D."/>
            <person name="Suzuki M.M."/>
            <person name="Tassy O."/>
            <person name="Takatori N."/>
            <person name="Tokuoka M."/>
            <person name="Yagi K."/>
            <person name="Yoshizaki F."/>
            <person name="Wada S."/>
            <person name="Zhang C."/>
            <person name="Hyatt P.D."/>
            <person name="Larimer F."/>
            <person name="Detter C."/>
            <person name="Doggett N."/>
            <person name="Glavina T."/>
            <person name="Hawkins T."/>
            <person name="Richardson P."/>
            <person name="Lucas S."/>
            <person name="Kohara Y."/>
            <person name="Levine M."/>
            <person name="Satoh N."/>
            <person name="Rokhsar D.S."/>
        </authorList>
    </citation>
    <scope>NUCLEOTIDE SEQUENCE [LARGE SCALE GENOMIC DNA]</scope>
</reference>
<evidence type="ECO:0000256" key="1">
    <source>
        <dbReference type="ARBA" id="ARBA00004496"/>
    </source>
</evidence>
<dbReference type="InterPro" id="IPR045101">
    <property type="entry name" value="PTP_PTEN"/>
</dbReference>
<dbReference type="GO" id="GO:0043491">
    <property type="term" value="P:phosphatidylinositol 3-kinase/protein kinase B signal transduction"/>
    <property type="evidence" value="ECO:0000318"/>
    <property type="project" value="GO_Central"/>
</dbReference>
<evidence type="ECO:0000256" key="8">
    <source>
        <dbReference type="ARBA" id="ARBA00022912"/>
    </source>
</evidence>
<organism evidence="24 25">
    <name type="scientific">Ciona intestinalis</name>
    <name type="common">Transparent sea squirt</name>
    <name type="synonym">Ascidia intestinalis</name>
    <dbReference type="NCBI Taxonomy" id="7719"/>
    <lineage>
        <taxon>Eukaryota</taxon>
        <taxon>Metazoa</taxon>
        <taxon>Chordata</taxon>
        <taxon>Tunicata</taxon>
        <taxon>Ascidiacea</taxon>
        <taxon>Phlebobranchia</taxon>
        <taxon>Cionidae</taxon>
        <taxon>Ciona</taxon>
    </lineage>
</organism>
<evidence type="ECO:0000256" key="17">
    <source>
        <dbReference type="ARBA" id="ARBA00047986"/>
    </source>
</evidence>
<evidence type="ECO:0000313" key="24">
    <source>
        <dbReference type="Ensembl" id="ENSCINP00000004848.3"/>
    </source>
</evidence>
<dbReference type="FunFam" id="3.90.190.10:FF:000029">
    <property type="entry name" value="Phosphatidylinositol 3,4,5-trisphosphate 3-phosphatase and dual-specificity protein phosphatase PTEN"/>
    <property type="match status" value="1"/>
</dbReference>
<dbReference type="SUPFAM" id="SSF49562">
    <property type="entry name" value="C2 domain (Calcium/lipid-binding domain, CaLB)"/>
    <property type="match status" value="1"/>
</dbReference>
<evidence type="ECO:0000256" key="9">
    <source>
        <dbReference type="ARBA" id="ARBA00023098"/>
    </source>
</evidence>